<accession>H0QZY7</accession>
<reference evidence="1 2" key="1">
    <citation type="submission" date="2011-12" db="EMBL/GenBank/DDBJ databases">
        <title>Whole genome shotgun sequence of Gordonia effusa NBRC 100432.</title>
        <authorList>
            <person name="Yoshida I."/>
            <person name="Takarada H."/>
            <person name="Hosoyama A."/>
            <person name="Tsuchikane K."/>
            <person name="Katsumata H."/>
            <person name="Yamazaki S."/>
            <person name="Fujita N."/>
        </authorList>
    </citation>
    <scope>NUCLEOTIDE SEQUENCE [LARGE SCALE GENOMIC DNA]</scope>
    <source>
        <strain evidence="1 2">NBRC 100432</strain>
    </source>
</reference>
<keyword evidence="2" id="KW-1185">Reference proteome</keyword>
<protein>
    <submittedName>
        <fullName evidence="1">3-isopropylmalate dehydratase large subunit</fullName>
    </submittedName>
</protein>
<dbReference type="AlphaFoldDB" id="H0QZY7"/>
<gene>
    <name evidence="1" type="primary">leuC</name>
    <name evidence="1" type="ORF">GOEFS_053_00180</name>
</gene>
<dbReference type="EMBL" id="BAEH01000053">
    <property type="protein sequence ID" value="GAB18388.1"/>
    <property type="molecule type" value="Genomic_DNA"/>
</dbReference>
<proteinExistence type="predicted"/>
<evidence type="ECO:0000313" key="2">
    <source>
        <dbReference type="Proteomes" id="UP000035034"/>
    </source>
</evidence>
<dbReference type="Proteomes" id="UP000035034">
    <property type="component" value="Unassembled WGS sequence"/>
</dbReference>
<sequence length="66" mass="7031">MPNDCPGVFDGHQPAGIGAPLTKNQGAIYMSNNSSQPRTLAEKVWDDHVVVRGEADANGSRNPDLI</sequence>
<evidence type="ECO:0000313" key="1">
    <source>
        <dbReference type="EMBL" id="GAB18388.1"/>
    </source>
</evidence>
<feature type="non-terminal residue" evidence="1">
    <location>
        <position position="66"/>
    </location>
</feature>
<organism evidence="1 2">
    <name type="scientific">Gordonia effusa NBRC 100432</name>
    <dbReference type="NCBI Taxonomy" id="1077974"/>
    <lineage>
        <taxon>Bacteria</taxon>
        <taxon>Bacillati</taxon>
        <taxon>Actinomycetota</taxon>
        <taxon>Actinomycetes</taxon>
        <taxon>Mycobacteriales</taxon>
        <taxon>Gordoniaceae</taxon>
        <taxon>Gordonia</taxon>
    </lineage>
</organism>
<dbReference type="STRING" id="1077974.GOEFS_053_00180"/>
<name>H0QZY7_9ACTN</name>
<comment type="caution">
    <text evidence="1">The sequence shown here is derived from an EMBL/GenBank/DDBJ whole genome shotgun (WGS) entry which is preliminary data.</text>
</comment>